<dbReference type="EMBL" id="RXHU01000047">
    <property type="protein sequence ID" value="RTE08572.1"/>
    <property type="molecule type" value="Genomic_DNA"/>
</dbReference>
<evidence type="ECO:0000313" key="2">
    <source>
        <dbReference type="EMBL" id="RTE08572.1"/>
    </source>
</evidence>
<evidence type="ECO:0000256" key="1">
    <source>
        <dbReference type="SAM" id="Phobius"/>
    </source>
</evidence>
<dbReference type="AlphaFoldDB" id="A0A3S0A3E0"/>
<dbReference type="OrthoDB" id="9903484at2"/>
<sequence>MFEFLFGLVVLLFLALLLSTHLVISKLQGHISIHIAIMLTGFLLMILLASYYVFYQKHSLEFFAYSNYKKQAIHYAKQYDPAHRYEFIGIENQGCQLMVGCSYIVRLESTSSGDKLDILFINGRLAPIARPSKDA</sequence>
<accession>A0A3S0A3E0</accession>
<name>A0A3S0A3E0_9BACL</name>
<keyword evidence="1" id="KW-0812">Transmembrane</keyword>
<keyword evidence="3" id="KW-1185">Reference proteome</keyword>
<reference evidence="2 3" key="1">
    <citation type="submission" date="2018-12" db="EMBL/GenBank/DDBJ databases">
        <title>Bacillus ochoae sp. nov., Paenibacillus whitsoniae sp. nov., Paenibacillus spiritus sp. nov. Isolated from the Mars Exploration Rover during spacecraft assembly.</title>
        <authorList>
            <person name="Seuylemezian A."/>
            <person name="Vaishampayan P."/>
        </authorList>
    </citation>
    <scope>NUCLEOTIDE SEQUENCE [LARGE SCALE GENOMIC DNA]</scope>
    <source>
        <strain evidence="2 3">MER 54</strain>
    </source>
</reference>
<dbReference type="Proteomes" id="UP000276128">
    <property type="component" value="Unassembled WGS sequence"/>
</dbReference>
<protein>
    <submittedName>
        <fullName evidence="2">Uncharacterized protein</fullName>
    </submittedName>
</protein>
<gene>
    <name evidence="2" type="ORF">EJQ19_16655</name>
</gene>
<organism evidence="2 3">
    <name type="scientific">Paenibacillus whitsoniae</name>
    <dbReference type="NCBI Taxonomy" id="2496558"/>
    <lineage>
        <taxon>Bacteria</taxon>
        <taxon>Bacillati</taxon>
        <taxon>Bacillota</taxon>
        <taxon>Bacilli</taxon>
        <taxon>Bacillales</taxon>
        <taxon>Paenibacillaceae</taxon>
        <taxon>Paenibacillus</taxon>
    </lineage>
</organism>
<evidence type="ECO:0000313" key="3">
    <source>
        <dbReference type="Proteomes" id="UP000276128"/>
    </source>
</evidence>
<proteinExistence type="predicted"/>
<comment type="caution">
    <text evidence="2">The sequence shown here is derived from an EMBL/GenBank/DDBJ whole genome shotgun (WGS) entry which is preliminary data.</text>
</comment>
<feature type="transmembrane region" description="Helical" evidence="1">
    <location>
        <begin position="35"/>
        <end position="54"/>
    </location>
</feature>
<keyword evidence="1" id="KW-1133">Transmembrane helix</keyword>
<dbReference type="RefSeq" id="WP_126142369.1">
    <property type="nucleotide sequence ID" value="NZ_RXHU01000047.1"/>
</dbReference>
<keyword evidence="1" id="KW-0472">Membrane</keyword>